<dbReference type="Pfam" id="PF00534">
    <property type="entry name" value="Glycos_transf_1"/>
    <property type="match status" value="1"/>
</dbReference>
<dbReference type="EMBL" id="JACWZY010000033">
    <property type="protein sequence ID" value="MBD2704545.1"/>
    <property type="molecule type" value="Genomic_DNA"/>
</dbReference>
<dbReference type="InterPro" id="IPR001296">
    <property type="entry name" value="Glyco_trans_1"/>
</dbReference>
<dbReference type="CDD" id="cd03801">
    <property type="entry name" value="GT4_PimA-like"/>
    <property type="match status" value="1"/>
</dbReference>
<dbReference type="GO" id="GO:0016757">
    <property type="term" value="F:glycosyltransferase activity"/>
    <property type="evidence" value="ECO:0007669"/>
    <property type="project" value="InterPro"/>
</dbReference>
<keyword evidence="3" id="KW-1185">Reference proteome</keyword>
<dbReference type="PANTHER" id="PTHR45947">
    <property type="entry name" value="SULFOQUINOVOSYL TRANSFERASE SQD2"/>
    <property type="match status" value="1"/>
</dbReference>
<reference evidence="2" key="1">
    <citation type="submission" date="2020-09" db="EMBL/GenBank/DDBJ databases">
        <authorList>
            <person name="Kim M.K."/>
        </authorList>
    </citation>
    <scope>NUCLEOTIDE SEQUENCE</scope>
    <source>
        <strain evidence="2">BT702</strain>
    </source>
</reference>
<feature type="domain" description="Glycosyl transferase family 1" evidence="1">
    <location>
        <begin position="218"/>
        <end position="380"/>
    </location>
</feature>
<dbReference type="PANTHER" id="PTHR45947:SF3">
    <property type="entry name" value="SULFOQUINOVOSYL TRANSFERASE SQD2"/>
    <property type="match status" value="1"/>
</dbReference>
<dbReference type="Gene3D" id="3.40.50.2000">
    <property type="entry name" value="Glycogen Phosphorylase B"/>
    <property type="match status" value="2"/>
</dbReference>
<organism evidence="2 3">
    <name type="scientific">Spirosoma profusum</name>
    <dbReference type="NCBI Taxonomy" id="2771354"/>
    <lineage>
        <taxon>Bacteria</taxon>
        <taxon>Pseudomonadati</taxon>
        <taxon>Bacteroidota</taxon>
        <taxon>Cytophagia</taxon>
        <taxon>Cytophagales</taxon>
        <taxon>Cytophagaceae</taxon>
        <taxon>Spirosoma</taxon>
    </lineage>
</organism>
<protein>
    <submittedName>
        <fullName evidence="2">Glycosyltransferase family 4 protein</fullName>
    </submittedName>
</protein>
<gene>
    <name evidence="2" type="ORF">IC229_28145</name>
</gene>
<evidence type="ECO:0000259" key="1">
    <source>
        <dbReference type="Pfam" id="PF00534"/>
    </source>
</evidence>
<name>A0A926Y1Y2_9BACT</name>
<dbReference type="AlphaFoldDB" id="A0A926Y1Y2"/>
<accession>A0A926Y1Y2</accession>
<evidence type="ECO:0000313" key="3">
    <source>
        <dbReference type="Proteomes" id="UP000598820"/>
    </source>
</evidence>
<dbReference type="RefSeq" id="WP_190891207.1">
    <property type="nucleotide sequence ID" value="NZ_JACWZY010000033.1"/>
</dbReference>
<sequence>MRIAVWHNLPSGGGKRAMFYHLKGLKERGHHIEIWTTPLADSQYLDFESIGTIHVVPLAPPLGSVPASDRIGYMTFQQDSAMQAMEAHSRTCAEQILAGGFDVLFANSCMTYAAPYIARFVTIPTLLYLGEPLRYLHEAQPTLPWNAPEEKPQWTSLAYWRMLINDLWRERRFRVLLREERQNFWTFDKVLVNSIYSAETCTRVYGKDAEVGYLGVDTEIFRPLNLDREPFVICTSSFQVRKDPGFIIDALSHIPAVNRPPLVWVANYTNPDYEAQMQQYALDAGVKLTLKKMVSDEELVTLLNRASAFVYAPRLEPFGLAPLEANACGLPVVAVAESGVRESIQHGQNGLLVHRNARQMGRAIERVLSDQELWQKLSADALDQIENKWSMKHCIDRIEDALHTTAVRSKETQP</sequence>
<dbReference type="InterPro" id="IPR050194">
    <property type="entry name" value="Glycosyltransferase_grp1"/>
</dbReference>
<evidence type="ECO:0000313" key="2">
    <source>
        <dbReference type="EMBL" id="MBD2704545.1"/>
    </source>
</evidence>
<dbReference type="Proteomes" id="UP000598820">
    <property type="component" value="Unassembled WGS sequence"/>
</dbReference>
<dbReference type="SUPFAM" id="SSF53756">
    <property type="entry name" value="UDP-Glycosyltransferase/glycogen phosphorylase"/>
    <property type="match status" value="1"/>
</dbReference>
<comment type="caution">
    <text evidence="2">The sequence shown here is derived from an EMBL/GenBank/DDBJ whole genome shotgun (WGS) entry which is preliminary data.</text>
</comment>
<proteinExistence type="predicted"/>